<evidence type="ECO:0000313" key="1">
    <source>
        <dbReference type="Proteomes" id="UP001652625"/>
    </source>
</evidence>
<sequence length="245" mass="28359">MEKIIKSQSLKENQRLKENIVFLLPDRGNLDDPSIKWRSGKPDYTRANSEFFKGKTMNHSEGSIEKFVEDLVKTWEMECSHKIDFQQWNTVNHETYCISANGGKKFSGEENLTEGNYNVLLNVCNPEFYDSKKENFESSHVLFRSCFNNSFPWELLKVFSGPPKVVFTWRHWGTFSGTFMEQNGDNKLYEMYGFCIVKVNQDMKIESIEVYYKPDDFFQALLEKNATLSGTNSLFGNGCPFASNA</sequence>
<proteinExistence type="predicted"/>
<protein>
    <submittedName>
        <fullName evidence="2">Uncharacterized protein LOC136080226</fullName>
    </submittedName>
</protein>
<dbReference type="InterPro" id="IPR053218">
    <property type="entry name" value="Pathogen-related_defense"/>
</dbReference>
<dbReference type="RefSeq" id="XP_065652912.1">
    <property type="nucleotide sequence ID" value="XM_065796840.1"/>
</dbReference>
<gene>
    <name evidence="2" type="primary">LOC136080226</name>
</gene>
<dbReference type="InterPro" id="IPR032710">
    <property type="entry name" value="NTF2-like_dom_sf"/>
</dbReference>
<reference evidence="2" key="1">
    <citation type="submission" date="2025-08" db="UniProtKB">
        <authorList>
            <consortium name="RefSeq"/>
        </authorList>
    </citation>
    <scope>IDENTIFICATION</scope>
</reference>
<dbReference type="PANTHER" id="PTHR31723:SF10">
    <property type="entry name" value="PATHOGEN-RELATED PROTEIN"/>
    <property type="match status" value="1"/>
</dbReference>
<dbReference type="SUPFAM" id="SSF54427">
    <property type="entry name" value="NTF2-like"/>
    <property type="match status" value="1"/>
</dbReference>
<name>A0ABM4BUP5_HYDVU</name>
<accession>A0ABM4BUP5</accession>
<dbReference type="Proteomes" id="UP001652625">
    <property type="component" value="Chromosome 05"/>
</dbReference>
<keyword evidence="1" id="KW-1185">Reference proteome</keyword>
<dbReference type="GeneID" id="136080226"/>
<dbReference type="PANTHER" id="PTHR31723">
    <property type="entry name" value="PATHOGENESIS-RELATED FAMILY PROTEIN"/>
    <property type="match status" value="1"/>
</dbReference>
<dbReference type="Gene3D" id="3.10.450.50">
    <property type="match status" value="1"/>
</dbReference>
<evidence type="ECO:0000313" key="2">
    <source>
        <dbReference type="RefSeq" id="XP_065652912.1"/>
    </source>
</evidence>
<organism evidence="1 2">
    <name type="scientific">Hydra vulgaris</name>
    <name type="common">Hydra</name>
    <name type="synonym">Hydra attenuata</name>
    <dbReference type="NCBI Taxonomy" id="6087"/>
    <lineage>
        <taxon>Eukaryota</taxon>
        <taxon>Metazoa</taxon>
        <taxon>Cnidaria</taxon>
        <taxon>Hydrozoa</taxon>
        <taxon>Hydroidolina</taxon>
        <taxon>Anthoathecata</taxon>
        <taxon>Aplanulata</taxon>
        <taxon>Hydridae</taxon>
        <taxon>Hydra</taxon>
    </lineage>
</organism>